<keyword evidence="3 6" id="KW-0731">Sigma factor</keyword>
<dbReference type="AlphaFoldDB" id="A0A7C4KY48"/>
<proteinExistence type="inferred from homology"/>
<dbReference type="InterPro" id="IPR000838">
    <property type="entry name" value="RNA_pol_sigma70_ECF_CS"/>
</dbReference>
<evidence type="ECO:0000259" key="8">
    <source>
        <dbReference type="Pfam" id="PF08281"/>
    </source>
</evidence>
<gene>
    <name evidence="9" type="primary">sigZ</name>
    <name evidence="9" type="ORF">ENT17_02865</name>
</gene>
<evidence type="ECO:0000313" key="9">
    <source>
        <dbReference type="EMBL" id="HGS86539.1"/>
    </source>
</evidence>
<dbReference type="InterPro" id="IPR007627">
    <property type="entry name" value="RNA_pol_sigma70_r2"/>
</dbReference>
<dbReference type="GO" id="GO:0016987">
    <property type="term" value="F:sigma factor activity"/>
    <property type="evidence" value="ECO:0007669"/>
    <property type="project" value="UniProtKB-KW"/>
</dbReference>
<name>A0A7C4KY48_9CHLR</name>
<sequence length="184" mass="21485">MDVQFEQIWEQYRAGLLAFIHKRVDDPMASEDILQDVFLRIYSNLSSLQNVNRLPSWIYQITRNAVVDYYRARRPSLPLPEWVTQTEAEFEESVEKELACCLLPMIEALPDKYRTAIVLSEIEGVPQNQIAQSQKITLSAAKSRVQRGRRLLRKMFEDCCVFNFDVRGQLMAYEPRCDECQEGN</sequence>
<dbReference type="InterPro" id="IPR014284">
    <property type="entry name" value="RNA_pol_sigma-70_dom"/>
</dbReference>
<dbReference type="InterPro" id="IPR039425">
    <property type="entry name" value="RNA_pol_sigma-70-like"/>
</dbReference>
<evidence type="ECO:0000256" key="1">
    <source>
        <dbReference type="ARBA" id="ARBA00010641"/>
    </source>
</evidence>
<dbReference type="PANTHER" id="PTHR43133">
    <property type="entry name" value="RNA POLYMERASE ECF-TYPE SIGMA FACTO"/>
    <property type="match status" value="1"/>
</dbReference>
<organism evidence="9">
    <name type="scientific">Bellilinea caldifistulae</name>
    <dbReference type="NCBI Taxonomy" id="360411"/>
    <lineage>
        <taxon>Bacteria</taxon>
        <taxon>Bacillati</taxon>
        <taxon>Chloroflexota</taxon>
        <taxon>Anaerolineae</taxon>
        <taxon>Anaerolineales</taxon>
        <taxon>Anaerolineaceae</taxon>
        <taxon>Bellilinea</taxon>
    </lineage>
</organism>
<comment type="similarity">
    <text evidence="1 6">Belongs to the sigma-70 factor family. ECF subfamily.</text>
</comment>
<feature type="domain" description="RNA polymerase sigma factor 70 region 4 type 2" evidence="8">
    <location>
        <begin position="103"/>
        <end position="152"/>
    </location>
</feature>
<dbReference type="InterPro" id="IPR013324">
    <property type="entry name" value="RNA_pol_sigma_r3/r4-like"/>
</dbReference>
<dbReference type="PROSITE" id="PS01063">
    <property type="entry name" value="SIGMA70_ECF"/>
    <property type="match status" value="1"/>
</dbReference>
<protein>
    <recommendedName>
        <fullName evidence="6">RNA polymerase sigma factor</fullName>
    </recommendedName>
</protein>
<evidence type="ECO:0000256" key="4">
    <source>
        <dbReference type="ARBA" id="ARBA00023125"/>
    </source>
</evidence>
<dbReference type="Gene3D" id="1.10.10.10">
    <property type="entry name" value="Winged helix-like DNA-binding domain superfamily/Winged helix DNA-binding domain"/>
    <property type="match status" value="1"/>
</dbReference>
<feature type="domain" description="RNA polymerase sigma-70 region 2" evidence="7">
    <location>
        <begin position="9"/>
        <end position="74"/>
    </location>
</feature>
<keyword evidence="2 6" id="KW-0805">Transcription regulation</keyword>
<evidence type="ECO:0000256" key="5">
    <source>
        <dbReference type="ARBA" id="ARBA00023163"/>
    </source>
</evidence>
<reference evidence="9" key="1">
    <citation type="journal article" date="2020" name="mSystems">
        <title>Genome- and Community-Level Interaction Insights into Carbon Utilization and Element Cycling Functions of Hydrothermarchaeota in Hydrothermal Sediment.</title>
        <authorList>
            <person name="Zhou Z."/>
            <person name="Liu Y."/>
            <person name="Xu W."/>
            <person name="Pan J."/>
            <person name="Luo Z.H."/>
            <person name="Li M."/>
        </authorList>
    </citation>
    <scope>NUCLEOTIDE SEQUENCE [LARGE SCALE GENOMIC DNA]</scope>
    <source>
        <strain evidence="9">SpSt-556</strain>
    </source>
</reference>
<keyword evidence="4 6" id="KW-0238">DNA-binding</keyword>
<dbReference type="EMBL" id="DSXR01000039">
    <property type="protein sequence ID" value="HGS86539.1"/>
    <property type="molecule type" value="Genomic_DNA"/>
</dbReference>
<evidence type="ECO:0000256" key="6">
    <source>
        <dbReference type="RuleBase" id="RU000716"/>
    </source>
</evidence>
<comment type="caution">
    <text evidence="9">The sequence shown here is derived from an EMBL/GenBank/DDBJ whole genome shotgun (WGS) entry which is preliminary data.</text>
</comment>
<dbReference type="NCBIfam" id="TIGR02937">
    <property type="entry name" value="sigma70-ECF"/>
    <property type="match status" value="1"/>
</dbReference>
<dbReference type="InterPro" id="IPR013249">
    <property type="entry name" value="RNA_pol_sigma70_r4_t2"/>
</dbReference>
<dbReference type="InterPro" id="IPR036388">
    <property type="entry name" value="WH-like_DNA-bd_sf"/>
</dbReference>
<dbReference type="SUPFAM" id="SSF88659">
    <property type="entry name" value="Sigma3 and sigma4 domains of RNA polymerase sigma factors"/>
    <property type="match status" value="1"/>
</dbReference>
<evidence type="ECO:0000259" key="7">
    <source>
        <dbReference type="Pfam" id="PF04542"/>
    </source>
</evidence>
<dbReference type="Gene3D" id="1.10.1740.10">
    <property type="match status" value="1"/>
</dbReference>
<dbReference type="Pfam" id="PF08281">
    <property type="entry name" value="Sigma70_r4_2"/>
    <property type="match status" value="1"/>
</dbReference>
<dbReference type="GO" id="GO:0006352">
    <property type="term" value="P:DNA-templated transcription initiation"/>
    <property type="evidence" value="ECO:0007669"/>
    <property type="project" value="InterPro"/>
</dbReference>
<keyword evidence="5 6" id="KW-0804">Transcription</keyword>
<dbReference type="NCBIfam" id="NF007215">
    <property type="entry name" value="PRK09637.1"/>
    <property type="match status" value="1"/>
</dbReference>
<evidence type="ECO:0000256" key="3">
    <source>
        <dbReference type="ARBA" id="ARBA00023082"/>
    </source>
</evidence>
<dbReference type="GO" id="GO:0006950">
    <property type="term" value="P:response to stress"/>
    <property type="evidence" value="ECO:0007669"/>
    <property type="project" value="UniProtKB-ARBA"/>
</dbReference>
<dbReference type="NCBIfam" id="TIGR02959">
    <property type="entry name" value="SigZ"/>
    <property type="match status" value="1"/>
</dbReference>
<dbReference type="PANTHER" id="PTHR43133:SF62">
    <property type="entry name" value="RNA POLYMERASE SIGMA FACTOR SIGZ"/>
    <property type="match status" value="1"/>
</dbReference>
<dbReference type="GO" id="GO:0003677">
    <property type="term" value="F:DNA binding"/>
    <property type="evidence" value="ECO:0007669"/>
    <property type="project" value="UniProtKB-KW"/>
</dbReference>
<dbReference type="InterPro" id="IPR013325">
    <property type="entry name" value="RNA_pol_sigma_r2"/>
</dbReference>
<dbReference type="InterPro" id="IPR014304">
    <property type="entry name" value="RNA_pol_sigma-Z"/>
</dbReference>
<accession>A0A7C4KY48</accession>
<dbReference type="Pfam" id="PF04542">
    <property type="entry name" value="Sigma70_r2"/>
    <property type="match status" value="1"/>
</dbReference>
<evidence type="ECO:0000256" key="2">
    <source>
        <dbReference type="ARBA" id="ARBA00023015"/>
    </source>
</evidence>
<dbReference type="CDD" id="cd06171">
    <property type="entry name" value="Sigma70_r4"/>
    <property type="match status" value="1"/>
</dbReference>
<dbReference type="SUPFAM" id="SSF88946">
    <property type="entry name" value="Sigma2 domain of RNA polymerase sigma factors"/>
    <property type="match status" value="1"/>
</dbReference>